<keyword evidence="2" id="KW-1185">Reference proteome</keyword>
<proteinExistence type="predicted"/>
<reference evidence="1 2" key="1">
    <citation type="submission" date="2015-06" db="EMBL/GenBank/DDBJ databases">
        <title>Genome sequence of Mycobacterium kumamotonense strain Roo.</title>
        <authorList>
            <person name="Greninger A.L."/>
            <person name="Cunningham G."/>
            <person name="Miller S."/>
        </authorList>
    </citation>
    <scope>NUCLEOTIDE SEQUENCE [LARGE SCALE GENOMIC DNA]</scope>
    <source>
        <strain evidence="1 2">Roo</strain>
    </source>
</reference>
<dbReference type="AlphaFoldDB" id="A0A1B8S9F8"/>
<sequence length="69" mass="7474">MIARLSGSSSTSYCFIFTIRDGKIVQAIDYADTHYGFANREAGTLNMAMVAERPELADRVRAAVGGTQT</sequence>
<dbReference type="EMBL" id="LFOE01000093">
    <property type="protein sequence ID" value="OBY29357.1"/>
    <property type="molecule type" value="Genomic_DNA"/>
</dbReference>
<dbReference type="Gene3D" id="3.10.450.50">
    <property type="match status" value="1"/>
</dbReference>
<evidence type="ECO:0000313" key="1">
    <source>
        <dbReference type="EMBL" id="OBY29357.1"/>
    </source>
</evidence>
<accession>A0A1B8S9F8</accession>
<name>A0A1B8S9F8_9MYCO</name>
<gene>
    <name evidence="1" type="ORF">ACT18_23495</name>
</gene>
<organism evidence="1 2">
    <name type="scientific">Mycolicibacter kumamotonensis</name>
    <dbReference type="NCBI Taxonomy" id="354243"/>
    <lineage>
        <taxon>Bacteria</taxon>
        <taxon>Bacillati</taxon>
        <taxon>Actinomycetota</taxon>
        <taxon>Actinomycetes</taxon>
        <taxon>Mycobacteriales</taxon>
        <taxon>Mycobacteriaceae</taxon>
        <taxon>Mycolicibacter</taxon>
    </lineage>
</organism>
<dbReference type="Proteomes" id="UP000092668">
    <property type="component" value="Unassembled WGS sequence"/>
</dbReference>
<comment type="caution">
    <text evidence="1">The sequence shown here is derived from an EMBL/GenBank/DDBJ whole genome shotgun (WGS) entry which is preliminary data.</text>
</comment>
<evidence type="ECO:0000313" key="2">
    <source>
        <dbReference type="Proteomes" id="UP000092668"/>
    </source>
</evidence>
<protein>
    <submittedName>
        <fullName evidence="1">Uncharacterized protein</fullName>
    </submittedName>
</protein>